<proteinExistence type="inferred from homology"/>
<dbReference type="SMART" id="SM00385">
    <property type="entry name" value="CYCLIN"/>
    <property type="match status" value="2"/>
</dbReference>
<gene>
    <name evidence="6" type="ORF">JYZ213_LOCUS16616</name>
</gene>
<feature type="region of interest" description="Disordered" evidence="3">
    <location>
        <begin position="247"/>
        <end position="341"/>
    </location>
</feature>
<sequence>MPLWYYDKKDLKSTPSIHDGVDAETEQRYRREGCRFILDLGFRLGLRSETMGTGAVFFHRFYMFHSFKQYPRYAMATCCLFLSGKVEETPKKIRDIMKTARLILEGARERYIPTLGDEKGDLILQYERILLPTVKFDFCIASPYSFLKQYAKTIVGDKEQIRQMFQMAWTFVNDSYCTTLCLQWEPEIIAIAVLYLACKLSKFEITDWTTKKENSKQKWWEQFVEGLTKDIIEDICHQHLDLYSKSNLSSPGNGTVGNPSIMLTPTQTNSTVTSPIQPISIESPSTSRSMPSAKRPRNDDESNYRSSRNNNHHHSSFLNSNIGGIPTNLTVPPLPSSTSYHHNELKISQPEDIDFKRSKQKAIRVLYQNRLNLNSIQSPVPRQNKNILPTRTAATHCDSPLAKRTVNPRLFRNVLSCSVFEADDEHEVVSSTTIANQAGVNGTREKSHIESFNCLRSNFTESLLHGKILPCGILDGFTVKLGASGLFMPKQVVLPVTTFWFNVSEHQAASPYLGYISLQCLPKRGYHTPTKGTITLALLNPNGTAVHLFLILYDLSDMPPDHRTFIRQRIVVMPENTDDNIKNKQSSSSSKGNLRYLAHIRIPPTMFAQSLRGQIPTSNPWPSLPPM</sequence>
<dbReference type="CDD" id="cd20530">
    <property type="entry name" value="CYCLIN_CCNK_rpt1"/>
    <property type="match status" value="1"/>
</dbReference>
<feature type="compositionally biased region" description="Polar residues" evidence="3">
    <location>
        <begin position="247"/>
        <end position="273"/>
    </location>
</feature>
<dbReference type="InterPro" id="IPR006671">
    <property type="entry name" value="Cyclin_N"/>
</dbReference>
<dbReference type="Gene3D" id="1.10.472.10">
    <property type="entry name" value="Cyclin-like"/>
    <property type="match status" value="2"/>
</dbReference>
<keyword evidence="1 2" id="KW-0195">Cyclin</keyword>
<dbReference type="InterPro" id="IPR025261">
    <property type="entry name" value="Atos-like_cons_dom"/>
</dbReference>
<feature type="domain" description="Cyclin-like" evidence="4">
    <location>
        <begin position="35"/>
        <end position="132"/>
    </location>
</feature>
<comment type="similarity">
    <text evidence="2">Belongs to the cyclin family.</text>
</comment>
<feature type="compositionally biased region" description="Low complexity" evidence="3">
    <location>
        <begin position="274"/>
        <end position="287"/>
    </location>
</feature>
<protein>
    <recommendedName>
        <fullName evidence="8">Cyclin-K</fullName>
    </recommendedName>
</protein>
<organism evidence="6 7">
    <name type="scientific">Adineta steineri</name>
    <dbReference type="NCBI Taxonomy" id="433720"/>
    <lineage>
        <taxon>Eukaryota</taxon>
        <taxon>Metazoa</taxon>
        <taxon>Spiralia</taxon>
        <taxon>Gnathifera</taxon>
        <taxon>Rotifera</taxon>
        <taxon>Eurotatoria</taxon>
        <taxon>Bdelloidea</taxon>
        <taxon>Adinetida</taxon>
        <taxon>Adinetidae</taxon>
        <taxon>Adineta</taxon>
    </lineage>
</organism>
<evidence type="ECO:0000313" key="7">
    <source>
        <dbReference type="Proteomes" id="UP000663845"/>
    </source>
</evidence>
<feature type="domain" description="Cyclin-like" evidence="4">
    <location>
        <begin position="145"/>
        <end position="233"/>
    </location>
</feature>
<dbReference type="InterPro" id="IPR013763">
    <property type="entry name" value="Cyclin-like_dom"/>
</dbReference>
<evidence type="ECO:0000256" key="1">
    <source>
        <dbReference type="ARBA" id="ARBA00023127"/>
    </source>
</evidence>
<dbReference type="Proteomes" id="UP000663845">
    <property type="component" value="Unassembled WGS sequence"/>
</dbReference>
<feature type="domain" description="Atos-like conserved" evidence="5">
    <location>
        <begin position="455"/>
        <end position="513"/>
    </location>
</feature>
<dbReference type="Pfam" id="PF00134">
    <property type="entry name" value="Cyclin_N"/>
    <property type="match status" value="1"/>
</dbReference>
<dbReference type="SMART" id="SM01177">
    <property type="entry name" value="DUF4210"/>
    <property type="match status" value="1"/>
</dbReference>
<dbReference type="Pfam" id="PF21797">
    <property type="entry name" value="CycT2-like_C"/>
    <property type="match status" value="1"/>
</dbReference>
<evidence type="ECO:0000259" key="5">
    <source>
        <dbReference type="SMART" id="SM01177"/>
    </source>
</evidence>
<dbReference type="PANTHER" id="PTHR10026">
    <property type="entry name" value="CYCLIN"/>
    <property type="match status" value="1"/>
</dbReference>
<dbReference type="CDD" id="cd20531">
    <property type="entry name" value="CYCLIN_CCNK_rpt2"/>
    <property type="match status" value="1"/>
</dbReference>
<evidence type="ECO:0000256" key="2">
    <source>
        <dbReference type="RuleBase" id="RU000383"/>
    </source>
</evidence>
<accession>A0A814HL46</accession>
<evidence type="ECO:0008006" key="8">
    <source>
        <dbReference type="Google" id="ProtNLM"/>
    </source>
</evidence>
<evidence type="ECO:0000256" key="3">
    <source>
        <dbReference type="SAM" id="MobiDB-lite"/>
    </source>
</evidence>
<comment type="caution">
    <text evidence="6">The sequence shown here is derived from an EMBL/GenBank/DDBJ whole genome shotgun (WGS) entry which is preliminary data.</text>
</comment>
<dbReference type="GO" id="GO:0016538">
    <property type="term" value="F:cyclin-dependent protein serine/threonine kinase regulator activity"/>
    <property type="evidence" value="ECO:0007669"/>
    <property type="project" value="InterPro"/>
</dbReference>
<dbReference type="InterPro" id="IPR043198">
    <property type="entry name" value="Cyclin/Ssn8"/>
</dbReference>
<evidence type="ECO:0000313" key="6">
    <source>
        <dbReference type="EMBL" id="CAF1012592.1"/>
    </source>
</evidence>
<dbReference type="GO" id="GO:0006357">
    <property type="term" value="P:regulation of transcription by RNA polymerase II"/>
    <property type="evidence" value="ECO:0007669"/>
    <property type="project" value="InterPro"/>
</dbReference>
<evidence type="ECO:0000259" key="4">
    <source>
        <dbReference type="SMART" id="SM00385"/>
    </source>
</evidence>
<dbReference type="SUPFAM" id="SSF47954">
    <property type="entry name" value="Cyclin-like"/>
    <property type="match status" value="2"/>
</dbReference>
<name>A0A814HL46_9BILA</name>
<dbReference type="AlphaFoldDB" id="A0A814HL46"/>
<dbReference type="InterPro" id="IPR036915">
    <property type="entry name" value="Cyclin-like_sf"/>
</dbReference>
<reference evidence="6" key="1">
    <citation type="submission" date="2021-02" db="EMBL/GenBank/DDBJ databases">
        <authorList>
            <person name="Nowell W R."/>
        </authorList>
    </citation>
    <scope>NUCLEOTIDE SEQUENCE</scope>
</reference>
<dbReference type="EMBL" id="CAJNOG010000150">
    <property type="protein sequence ID" value="CAF1012592.1"/>
    <property type="molecule type" value="Genomic_DNA"/>
</dbReference>